<comment type="caution">
    <text evidence="1">The sequence shown here is derived from an EMBL/GenBank/DDBJ whole genome shotgun (WGS) entry which is preliminary data.</text>
</comment>
<dbReference type="EMBL" id="JAFIQS020000006">
    <property type="protein sequence ID" value="KAH9480431.1"/>
    <property type="molecule type" value="Genomic_DNA"/>
</dbReference>
<protein>
    <submittedName>
        <fullName evidence="1">V-type proton ATPase subunit d</fullName>
    </submittedName>
</protein>
<accession>A0ACB8GYX3</accession>
<reference evidence="1" key="1">
    <citation type="submission" date="2021-10" db="EMBL/GenBank/DDBJ databases">
        <title>Psilocybe cubensis genome.</title>
        <authorList>
            <person name="Mckernan K.J."/>
            <person name="Crawford S."/>
            <person name="Trippe A."/>
            <person name="Kane L.T."/>
            <person name="Mclaughlin S."/>
        </authorList>
    </citation>
    <scope>NUCLEOTIDE SEQUENCE</scope>
    <source>
        <strain evidence="1">MGC-MH-2018</strain>
    </source>
</reference>
<organism evidence="1 2">
    <name type="scientific">Psilocybe cubensis</name>
    <name type="common">Psychedelic mushroom</name>
    <name type="synonym">Stropharia cubensis</name>
    <dbReference type="NCBI Taxonomy" id="181762"/>
    <lineage>
        <taxon>Eukaryota</taxon>
        <taxon>Fungi</taxon>
        <taxon>Dikarya</taxon>
        <taxon>Basidiomycota</taxon>
        <taxon>Agaricomycotina</taxon>
        <taxon>Agaricomycetes</taxon>
        <taxon>Agaricomycetidae</taxon>
        <taxon>Agaricales</taxon>
        <taxon>Agaricineae</taxon>
        <taxon>Strophariaceae</taxon>
        <taxon>Psilocybe</taxon>
    </lineage>
</organism>
<gene>
    <name evidence="1" type="ORF">JR316_0007031</name>
</gene>
<dbReference type="Proteomes" id="UP000664032">
    <property type="component" value="Unassembled WGS sequence"/>
</dbReference>
<evidence type="ECO:0000313" key="2">
    <source>
        <dbReference type="Proteomes" id="UP000664032"/>
    </source>
</evidence>
<keyword evidence="2" id="KW-1185">Reference proteome</keyword>
<evidence type="ECO:0000313" key="1">
    <source>
        <dbReference type="EMBL" id="KAH9480431.1"/>
    </source>
</evidence>
<proteinExistence type="predicted"/>
<sequence>MEALFFNVDNGFLEGIVRGYKAGILTQNQYNNLTQCETLEDFRTQLSATDYGNFLANEPSPISTSTIADKATQILVDQFNYLRNNAVQPLSKFLEYITYAYMIDNVVLLITGTLHERDTHELLERCHPLGEFDTMAALCVATNVEELYQSVLVETPLAPYFRDCLSAADLDDLNIEIIRNTVYKAYLEDFYNFCTTLGSPTSDVMHKILEFEADRRTVNITINSFNTELSKEQRAKLFPSIGRLWPEGNNQLARADEMDQVRIACESVSEYRSFFSEAGSSQGNGTGNGYDEHAAASYLEDRFFRTEVHLNKQAFLQQFQYGIFYGYMKLKEQEIRNLTWIAECIAQDAKDRIQDYIPIF</sequence>
<name>A0ACB8GYX3_PSICU</name>